<comment type="caution">
    <text evidence="1">The sequence shown here is derived from an EMBL/GenBank/DDBJ whole genome shotgun (WGS) entry which is preliminary data.</text>
</comment>
<accession>A7ASB2</accession>
<organism evidence="1 2">
    <name type="scientific">Babesia bovis</name>
    <dbReference type="NCBI Taxonomy" id="5865"/>
    <lineage>
        <taxon>Eukaryota</taxon>
        <taxon>Sar</taxon>
        <taxon>Alveolata</taxon>
        <taxon>Apicomplexa</taxon>
        <taxon>Aconoidasida</taxon>
        <taxon>Piroplasmida</taxon>
        <taxon>Babesiidae</taxon>
        <taxon>Babesia</taxon>
    </lineage>
</organism>
<dbReference type="FunCoup" id="A7ASB2">
    <property type="interactions" value="3"/>
</dbReference>
<proteinExistence type="predicted"/>
<dbReference type="EMBL" id="AAXT01000002">
    <property type="protein sequence ID" value="EDO07431.1"/>
    <property type="molecule type" value="Genomic_DNA"/>
</dbReference>
<sequence length="158" mass="18981">MPRVAYRETLFNTYWRYRRIVDLGSGIPPLRVPVETTNHVTVTSLHHIDEQVNRIYDSRAVPSFLESLASKISHTIETIVDGLHILLWKGKHFKGCFQPSKWKWYHRHGYWATRKKLLKFDTYRRHRYHEVRGPGKKPPGKYDDKSFYKPLRDSIKFW</sequence>
<dbReference type="VEuPathDB" id="PiroplasmaDB:BBOV_IV010780"/>
<dbReference type="eggNOG" id="ENOG502STUM">
    <property type="taxonomic scope" value="Eukaryota"/>
</dbReference>
<dbReference type="GeneID" id="5479233"/>
<keyword evidence="2" id="KW-1185">Reference proteome</keyword>
<evidence type="ECO:0000313" key="2">
    <source>
        <dbReference type="Proteomes" id="UP000002173"/>
    </source>
</evidence>
<dbReference type="Proteomes" id="UP000002173">
    <property type="component" value="Unassembled WGS sequence"/>
</dbReference>
<dbReference type="KEGG" id="bbo:BBOV_IV010780"/>
<gene>
    <name evidence="1" type="ORF">BBOV_IV010780</name>
</gene>
<protein>
    <submittedName>
        <fullName evidence="1">Uncharacterized protein</fullName>
    </submittedName>
</protein>
<reference evidence="2" key="3">
    <citation type="journal article" date="2021" name="Int. J. Parasitol.">
        <title>Comparative analysis of gene expression between Babesia bovis blood stages and kinetes allowed by improved genome annotation.</title>
        <authorList>
            <person name="Ueti M.W."/>
            <person name="Johnson W.C."/>
            <person name="Kappmeyer L.S."/>
            <person name="Herndon D.R."/>
            <person name="Mousel M.R."/>
            <person name="Reif K.E."/>
            <person name="Taus N.S."/>
            <person name="Ifeonu O.O."/>
            <person name="Silva J.C."/>
            <person name="Suarez C.E."/>
            <person name="Brayton K.A."/>
        </authorList>
    </citation>
    <scope>NUCLEOTIDE SEQUENCE [LARGE SCALE GENOMIC DNA]</scope>
</reference>
<reference evidence="1 2" key="1">
    <citation type="journal article" date="2007" name="PLoS Pathog.">
        <title>Genome sequence of Babesia bovis and comparative analysis of apicomplexan hemoprotozoa.</title>
        <authorList>
            <person name="Brayton K.A."/>
            <person name="Lau A.O.T."/>
            <person name="Herndon D.R."/>
            <person name="Hannick L."/>
            <person name="Kappmeyer L.S."/>
            <person name="Berens S.J."/>
            <person name="Bidwell S.L."/>
            <person name="Brown W.C."/>
            <person name="Crabtree J."/>
            <person name="Fadrosh D."/>
            <person name="Feldblum T."/>
            <person name="Forberger H.A."/>
            <person name="Haas B.J."/>
            <person name="Howell J.M."/>
            <person name="Khouri H."/>
            <person name="Koo H."/>
            <person name="Mann D.J."/>
            <person name="Norimine J."/>
            <person name="Paulsen I.T."/>
            <person name="Radune D."/>
            <person name="Ren Q."/>
            <person name="Smith R.K. Jr."/>
            <person name="Suarez C.E."/>
            <person name="White O."/>
            <person name="Wortman J.R."/>
            <person name="Knowles D.P. Jr."/>
            <person name="McElwain T.F."/>
            <person name="Nene V.M."/>
        </authorList>
    </citation>
    <scope>NUCLEOTIDE SEQUENCE [LARGE SCALE GENOMIC DNA]</scope>
    <source>
        <strain evidence="1">T2Bo</strain>
    </source>
</reference>
<dbReference type="InParanoid" id="A7ASB2"/>
<dbReference type="AlphaFoldDB" id="A7ASB2"/>
<name>A7ASB2_BABBO</name>
<evidence type="ECO:0000313" key="1">
    <source>
        <dbReference type="EMBL" id="EDO07431.1"/>
    </source>
</evidence>
<dbReference type="RefSeq" id="XP_001610999.1">
    <property type="nucleotide sequence ID" value="XM_001610949.1"/>
</dbReference>
<reference evidence="2" key="2">
    <citation type="journal article" date="2020" name="Data Brief">
        <title>Transcriptome dataset of Babesia bovis life stages within vertebrate and invertebrate hosts.</title>
        <authorList>
            <person name="Ueti M.W."/>
            <person name="Johnson W.C."/>
            <person name="Kappmeyer L.S."/>
            <person name="Herndon D.R."/>
            <person name="Mousel M.R."/>
            <person name="Reif K.E."/>
            <person name="Taus N.S."/>
            <person name="Ifeonu O.O."/>
            <person name="Silva J.C."/>
            <person name="Suarez C.E."/>
            <person name="Brayton K.A."/>
        </authorList>
    </citation>
    <scope>NUCLEOTIDE SEQUENCE [LARGE SCALE GENOMIC DNA]</scope>
</reference>